<evidence type="ECO:0000256" key="2">
    <source>
        <dbReference type="ARBA" id="ARBA00022801"/>
    </source>
</evidence>
<feature type="binding site" evidence="3">
    <location>
        <position position="10"/>
    </location>
    <ligand>
        <name>a divalent metal cation</name>
        <dbReference type="ChEBI" id="CHEBI:60240"/>
        <label>1</label>
    </ligand>
</feature>
<protein>
    <submittedName>
        <fullName evidence="4">TatD DNase family protein</fullName>
    </submittedName>
</protein>
<evidence type="ECO:0000256" key="3">
    <source>
        <dbReference type="PIRSR" id="PIRSR005902-1"/>
    </source>
</evidence>
<organism evidence="4 5">
    <name type="scientific">Pelolinea submarina</name>
    <dbReference type="NCBI Taxonomy" id="913107"/>
    <lineage>
        <taxon>Bacteria</taxon>
        <taxon>Bacillati</taxon>
        <taxon>Chloroflexota</taxon>
        <taxon>Anaerolineae</taxon>
        <taxon>Anaerolineales</taxon>
        <taxon>Anaerolineaceae</taxon>
        <taxon>Pelolinea</taxon>
    </lineage>
</organism>
<dbReference type="FunFam" id="3.20.20.140:FF:000005">
    <property type="entry name" value="TatD family hydrolase"/>
    <property type="match status" value="1"/>
</dbReference>
<keyword evidence="5" id="KW-1185">Reference proteome</keyword>
<dbReference type="NCBIfam" id="TIGR00010">
    <property type="entry name" value="YchF/TatD family DNA exonuclease"/>
    <property type="match status" value="1"/>
</dbReference>
<feature type="binding site" evidence="3">
    <location>
        <position position="167"/>
    </location>
    <ligand>
        <name>a divalent metal cation</name>
        <dbReference type="ChEBI" id="CHEBI:60240"/>
        <label>2</label>
    </ligand>
</feature>
<feature type="binding site" evidence="3">
    <location>
        <position position="217"/>
    </location>
    <ligand>
        <name>a divalent metal cation</name>
        <dbReference type="ChEBI" id="CHEBI:60240"/>
        <label>1</label>
    </ligand>
</feature>
<proteinExistence type="predicted"/>
<dbReference type="GO" id="GO:0046872">
    <property type="term" value="F:metal ion binding"/>
    <property type="evidence" value="ECO:0007669"/>
    <property type="project" value="UniProtKB-KW"/>
</dbReference>
<comment type="caution">
    <text evidence="4">The sequence shown here is derived from an EMBL/GenBank/DDBJ whole genome shotgun (WGS) entry which is preliminary data.</text>
</comment>
<sequence>MTGRCDTHCHLYLEEFSDDLPEVLKRAKEAGIVKILVPGIDVDTSVQALELSREHPGWLYAAVGIHPNYANQVSLAQIEAVEALLKANTGNIKAIGEIGLDYYRTWASHEDQVFIFQHMLDLAAKYELPVCIHIREAEQDVLEILAKWVKSLARNNNSLRLHPGVLHSYSGHPEIAQFALQHHFLLGISGTITFKNAQGLRAQVGKAGIEHLITETDSPYLAPHPNRGKRNEPAFVQYVVEEISNTLGISLDTAIQITYRNAQELFDWNGN</sequence>
<keyword evidence="2" id="KW-0378">Hydrolase</keyword>
<dbReference type="Gene3D" id="3.20.20.140">
    <property type="entry name" value="Metal-dependent hydrolases"/>
    <property type="match status" value="1"/>
</dbReference>
<feature type="binding site" evidence="3">
    <location>
        <position position="133"/>
    </location>
    <ligand>
        <name>a divalent metal cation</name>
        <dbReference type="ChEBI" id="CHEBI:60240"/>
        <label>2</label>
    </ligand>
</feature>
<gene>
    <name evidence="4" type="ORF">DFR64_0785</name>
</gene>
<dbReference type="AlphaFoldDB" id="A0A3E0AGY4"/>
<accession>A0A3E0AGY4</accession>
<dbReference type="InterPro" id="IPR001130">
    <property type="entry name" value="TatD-like"/>
</dbReference>
<dbReference type="CDD" id="cd01310">
    <property type="entry name" value="TatD_DNAse"/>
    <property type="match status" value="1"/>
</dbReference>
<dbReference type="PANTHER" id="PTHR46124:SF2">
    <property type="entry name" value="D-AMINOACYL-TRNA DEACYLASE"/>
    <property type="match status" value="1"/>
</dbReference>
<reference evidence="4 5" key="1">
    <citation type="submission" date="2018-08" db="EMBL/GenBank/DDBJ databases">
        <title>Genomic Encyclopedia of Type Strains, Phase IV (KMG-IV): sequencing the most valuable type-strain genomes for metagenomic binning, comparative biology and taxonomic classification.</title>
        <authorList>
            <person name="Goeker M."/>
        </authorList>
    </citation>
    <scope>NUCLEOTIDE SEQUENCE [LARGE SCALE GENOMIC DNA]</scope>
    <source>
        <strain evidence="4 5">DSM 23923</strain>
    </source>
</reference>
<dbReference type="PANTHER" id="PTHR46124">
    <property type="entry name" value="D-AMINOACYL-TRNA DEACYLASE"/>
    <property type="match status" value="1"/>
</dbReference>
<keyword evidence="1 3" id="KW-0479">Metal-binding</keyword>
<dbReference type="GO" id="GO:0004536">
    <property type="term" value="F:DNA nuclease activity"/>
    <property type="evidence" value="ECO:0007669"/>
    <property type="project" value="InterPro"/>
</dbReference>
<name>A0A3E0AGY4_9CHLR</name>
<dbReference type="Proteomes" id="UP000256388">
    <property type="component" value="Unassembled WGS sequence"/>
</dbReference>
<dbReference type="GO" id="GO:0005829">
    <property type="term" value="C:cytosol"/>
    <property type="evidence" value="ECO:0007669"/>
    <property type="project" value="TreeGrafter"/>
</dbReference>
<evidence type="ECO:0000313" key="4">
    <source>
        <dbReference type="EMBL" id="REG10917.1"/>
    </source>
</evidence>
<feature type="binding site" evidence="3">
    <location>
        <position position="97"/>
    </location>
    <ligand>
        <name>a divalent metal cation</name>
        <dbReference type="ChEBI" id="CHEBI:60240"/>
        <label>1</label>
    </ligand>
</feature>
<dbReference type="OrthoDB" id="9810005at2"/>
<dbReference type="RefSeq" id="WP_116224068.1">
    <property type="nucleotide sequence ID" value="NZ_AP018437.1"/>
</dbReference>
<dbReference type="EMBL" id="QUMS01000001">
    <property type="protein sequence ID" value="REG10917.1"/>
    <property type="molecule type" value="Genomic_DNA"/>
</dbReference>
<dbReference type="InterPro" id="IPR015991">
    <property type="entry name" value="TatD/YcfH-like"/>
</dbReference>
<dbReference type="GO" id="GO:0016788">
    <property type="term" value="F:hydrolase activity, acting on ester bonds"/>
    <property type="evidence" value="ECO:0007669"/>
    <property type="project" value="InterPro"/>
</dbReference>
<evidence type="ECO:0000313" key="5">
    <source>
        <dbReference type="Proteomes" id="UP000256388"/>
    </source>
</evidence>
<evidence type="ECO:0000256" key="1">
    <source>
        <dbReference type="ARBA" id="ARBA00022723"/>
    </source>
</evidence>
<dbReference type="SUPFAM" id="SSF51556">
    <property type="entry name" value="Metallo-dependent hydrolases"/>
    <property type="match status" value="1"/>
</dbReference>
<dbReference type="InterPro" id="IPR032466">
    <property type="entry name" value="Metal_Hydrolase"/>
</dbReference>
<feature type="binding site" evidence="3">
    <location>
        <position position="8"/>
    </location>
    <ligand>
        <name>a divalent metal cation</name>
        <dbReference type="ChEBI" id="CHEBI:60240"/>
        <label>1</label>
    </ligand>
</feature>
<dbReference type="PIRSF" id="PIRSF005902">
    <property type="entry name" value="DNase_TatD"/>
    <property type="match status" value="1"/>
</dbReference>
<dbReference type="Pfam" id="PF01026">
    <property type="entry name" value="TatD_DNase"/>
    <property type="match status" value="1"/>
</dbReference>